<dbReference type="Ensembl" id="ENSAMXT00005001091.1">
    <property type="protein sequence ID" value="ENSAMXP00005000954.1"/>
    <property type="gene ID" value="ENSAMXG00005000623.1"/>
</dbReference>
<dbReference type="PANTHER" id="PTHR19256">
    <property type="entry name" value="T-CELL RECEPTOR GAMMA CHAIN"/>
    <property type="match status" value="1"/>
</dbReference>
<evidence type="ECO:0000259" key="7">
    <source>
        <dbReference type="Pfam" id="PF07686"/>
    </source>
</evidence>
<keyword evidence="6" id="KW-0393">Immunoglobulin domain</keyword>
<evidence type="ECO:0000313" key="8">
    <source>
        <dbReference type="Ensembl" id="ENSAMXP00005000954.1"/>
    </source>
</evidence>
<name>A0A8B9GNN4_ASTMX</name>
<evidence type="ECO:0000256" key="1">
    <source>
        <dbReference type="ARBA" id="ARBA00004370"/>
    </source>
</evidence>
<protein>
    <submittedName>
        <fullName evidence="8">T cell receptor gamma variable 5</fullName>
    </submittedName>
</protein>
<comment type="subcellular location">
    <subcellularLocation>
        <location evidence="1">Membrane</location>
    </subcellularLocation>
</comment>
<dbReference type="AlphaFoldDB" id="A0A8B9GNN4"/>
<accession>A0A8B9GNN4</accession>
<dbReference type="InterPro" id="IPR051117">
    <property type="entry name" value="TRG_var/const_region"/>
</dbReference>
<evidence type="ECO:0000313" key="9">
    <source>
        <dbReference type="Proteomes" id="UP000694621"/>
    </source>
</evidence>
<organism evidence="8 9">
    <name type="scientific">Astyanax mexicanus</name>
    <name type="common">Blind cave fish</name>
    <name type="synonym">Astyanax fasciatus mexicanus</name>
    <dbReference type="NCBI Taxonomy" id="7994"/>
    <lineage>
        <taxon>Eukaryota</taxon>
        <taxon>Metazoa</taxon>
        <taxon>Chordata</taxon>
        <taxon>Craniata</taxon>
        <taxon>Vertebrata</taxon>
        <taxon>Euteleostomi</taxon>
        <taxon>Actinopterygii</taxon>
        <taxon>Neopterygii</taxon>
        <taxon>Teleostei</taxon>
        <taxon>Ostariophysi</taxon>
        <taxon>Characiformes</taxon>
        <taxon>Characoidei</taxon>
        <taxon>Acestrorhamphidae</taxon>
        <taxon>Acestrorhamphinae</taxon>
        <taxon>Astyanax</taxon>
    </lineage>
</organism>
<evidence type="ECO:0000256" key="6">
    <source>
        <dbReference type="ARBA" id="ARBA00023319"/>
    </source>
</evidence>
<keyword evidence="2" id="KW-0812">Transmembrane</keyword>
<keyword evidence="5" id="KW-0675">Receptor</keyword>
<keyword evidence="3" id="KW-1133">Transmembrane helix</keyword>
<reference evidence="8" key="1">
    <citation type="submission" date="2025-08" db="UniProtKB">
        <authorList>
            <consortium name="Ensembl"/>
        </authorList>
    </citation>
    <scope>IDENTIFICATION</scope>
</reference>
<dbReference type="Gene3D" id="2.60.40.10">
    <property type="entry name" value="Immunoglobulins"/>
    <property type="match status" value="1"/>
</dbReference>
<dbReference type="PANTHER" id="PTHR19256:SF65">
    <property type="entry name" value="T CELL RECEPTOR GAMMA CONSTANT 1-RELATED"/>
    <property type="match status" value="1"/>
</dbReference>
<evidence type="ECO:0000256" key="5">
    <source>
        <dbReference type="ARBA" id="ARBA00023170"/>
    </source>
</evidence>
<evidence type="ECO:0000256" key="3">
    <source>
        <dbReference type="ARBA" id="ARBA00022989"/>
    </source>
</evidence>
<dbReference type="Pfam" id="PF07686">
    <property type="entry name" value="V-set"/>
    <property type="match status" value="1"/>
</dbReference>
<keyword evidence="4" id="KW-0472">Membrane</keyword>
<dbReference type="SUPFAM" id="SSF48726">
    <property type="entry name" value="Immunoglobulin"/>
    <property type="match status" value="1"/>
</dbReference>
<feature type="domain" description="Immunoglobulin V-set" evidence="7">
    <location>
        <begin position="38"/>
        <end position="117"/>
    </location>
</feature>
<proteinExistence type="predicted"/>
<dbReference type="InterPro" id="IPR036179">
    <property type="entry name" value="Ig-like_dom_sf"/>
</dbReference>
<sequence length="125" mass="14330">MLRQSRSKTLQRQGSLGRQSKIVVKYTKINQSNTRQLVNKVNNYVHWYQQKDGEALKRILYVNKQATSTVHDPNHPEAKDFSVTLEKGDNYVLKVGSVKLNHAGVYYCAVWTSSHSEKNCSHPVQ</sequence>
<dbReference type="InterPro" id="IPR013106">
    <property type="entry name" value="Ig_V-set"/>
</dbReference>
<evidence type="ECO:0000256" key="2">
    <source>
        <dbReference type="ARBA" id="ARBA00022692"/>
    </source>
</evidence>
<dbReference type="Proteomes" id="UP000694621">
    <property type="component" value="Unplaced"/>
</dbReference>
<evidence type="ECO:0000256" key="4">
    <source>
        <dbReference type="ARBA" id="ARBA00023136"/>
    </source>
</evidence>
<dbReference type="GO" id="GO:0016020">
    <property type="term" value="C:membrane"/>
    <property type="evidence" value="ECO:0007669"/>
    <property type="project" value="UniProtKB-SubCell"/>
</dbReference>
<dbReference type="InterPro" id="IPR013783">
    <property type="entry name" value="Ig-like_fold"/>
</dbReference>